<evidence type="ECO:0000313" key="3">
    <source>
        <dbReference type="Proteomes" id="UP001444661"/>
    </source>
</evidence>
<feature type="region of interest" description="Disordered" evidence="1">
    <location>
        <begin position="1"/>
        <end position="23"/>
    </location>
</feature>
<accession>A0ABR1SD71</accession>
<feature type="compositionally biased region" description="Basic and acidic residues" evidence="1">
    <location>
        <begin position="421"/>
        <end position="432"/>
    </location>
</feature>
<protein>
    <submittedName>
        <fullName evidence="2">Uncharacterized protein</fullName>
    </submittedName>
</protein>
<keyword evidence="3" id="KW-1185">Reference proteome</keyword>
<evidence type="ECO:0000256" key="1">
    <source>
        <dbReference type="SAM" id="MobiDB-lite"/>
    </source>
</evidence>
<feature type="compositionally biased region" description="Low complexity" evidence="1">
    <location>
        <begin position="339"/>
        <end position="358"/>
    </location>
</feature>
<name>A0ABR1SD71_9PEZI</name>
<feature type="region of interest" description="Disordered" evidence="1">
    <location>
        <begin position="512"/>
        <end position="536"/>
    </location>
</feature>
<dbReference type="InterPro" id="IPR022190">
    <property type="entry name" value="DUF3716"/>
</dbReference>
<feature type="compositionally biased region" description="Basic residues" evidence="1">
    <location>
        <begin position="512"/>
        <end position="521"/>
    </location>
</feature>
<dbReference type="EMBL" id="JAQQWK010000010">
    <property type="protein sequence ID" value="KAK8029783.1"/>
    <property type="molecule type" value="Genomic_DNA"/>
</dbReference>
<reference evidence="2 3" key="1">
    <citation type="submission" date="2023-01" db="EMBL/GenBank/DDBJ databases">
        <title>Analysis of 21 Apiospora genomes using comparative genomics revels a genus with tremendous synthesis potential of carbohydrate active enzymes and secondary metabolites.</title>
        <authorList>
            <person name="Sorensen T."/>
        </authorList>
    </citation>
    <scope>NUCLEOTIDE SEQUENCE [LARGE SCALE GENOMIC DNA]</scope>
    <source>
        <strain evidence="2 3">CBS 33761</strain>
    </source>
</reference>
<dbReference type="Proteomes" id="UP001444661">
    <property type="component" value="Unassembled WGS sequence"/>
</dbReference>
<feature type="compositionally biased region" description="Polar residues" evidence="1">
    <location>
        <begin position="410"/>
        <end position="420"/>
    </location>
</feature>
<dbReference type="Pfam" id="PF12511">
    <property type="entry name" value="DUF3716"/>
    <property type="match status" value="1"/>
</dbReference>
<organism evidence="2 3">
    <name type="scientific">Apiospora rasikravindrae</name>
    <dbReference type="NCBI Taxonomy" id="990691"/>
    <lineage>
        <taxon>Eukaryota</taxon>
        <taxon>Fungi</taxon>
        <taxon>Dikarya</taxon>
        <taxon>Ascomycota</taxon>
        <taxon>Pezizomycotina</taxon>
        <taxon>Sordariomycetes</taxon>
        <taxon>Xylariomycetidae</taxon>
        <taxon>Amphisphaeriales</taxon>
        <taxon>Apiosporaceae</taxon>
        <taxon>Apiospora</taxon>
    </lineage>
</organism>
<feature type="region of interest" description="Disordered" evidence="1">
    <location>
        <begin position="284"/>
        <end position="442"/>
    </location>
</feature>
<evidence type="ECO:0000313" key="2">
    <source>
        <dbReference type="EMBL" id="KAK8029783.1"/>
    </source>
</evidence>
<sequence>MASRYLQGTPESQYGPPRKQLPKRDEEGFWWKQPPYYDASHIAPFCSVDREPPYGPMEGYRSDDAYARELTNLIGDSDDYAIAFARGDDSYLKLMFSRADGRMDCVFRAGETLKKPGVVHSRLEGWRPRFPAEALEFMWYLANRATVEFGQVCNDSPGPRLPRGLLAKLEMAIKAMNGAFEECAKYRLFNKEQGWMYERSYVELWKNQWRFTENAKPAELMDLLVLRPGHDSIPITHAAPPSRGTNGFAQYAPTASATPVIPVAPLAAAAPLTLTAATPVAPTASATVVPPAPSRRRTALPTFSGENKRRRMGTSKISPLAEIFRHSDPERSPVPAAASSSSNNNNNNNNNNDGNSRSDSTEPEAGHSGGGRGCPRHRWQQRGSNTDGQPRAKSSDSEPGQPEAEGRAVSNGQDDQPSRPTKTETERKKAEDLQNDDVGQDASNPCDHCAKASRLKFGTCRVAKDPTNYRSLLCNNCIWSKLGEKGCFTWENPGHSYPQNVIEVMRDCKMKRGQGKAKGKAKGNNPVASGDDENPS</sequence>
<proteinExistence type="predicted"/>
<gene>
    <name evidence="2" type="ORF">PG993_011074</name>
</gene>
<comment type="caution">
    <text evidence="2">The sequence shown here is derived from an EMBL/GenBank/DDBJ whole genome shotgun (WGS) entry which is preliminary data.</text>
</comment>